<proteinExistence type="predicted"/>
<dbReference type="RefSeq" id="XP_033667804.1">
    <property type="nucleotide sequence ID" value="XM_033806572.1"/>
</dbReference>
<protein>
    <submittedName>
        <fullName evidence="1">Uncharacterized protein</fullName>
    </submittedName>
</protein>
<dbReference type="Proteomes" id="UP000799537">
    <property type="component" value="Unassembled WGS sequence"/>
</dbReference>
<sequence>MIGARQYTCTLYNWDSTNVAARIFDKNAHDDKEQFARAYITSSDYLVADVMGDVKNHVWHTDFTMLSFVLIAALSAIGAQANPLQTRDSTTAINAGSGTCAAPN</sequence>
<evidence type="ECO:0000313" key="2">
    <source>
        <dbReference type="Proteomes" id="UP000799537"/>
    </source>
</evidence>
<organism evidence="1 2">
    <name type="scientific">Zasmidium cellare ATCC 36951</name>
    <dbReference type="NCBI Taxonomy" id="1080233"/>
    <lineage>
        <taxon>Eukaryota</taxon>
        <taxon>Fungi</taxon>
        <taxon>Dikarya</taxon>
        <taxon>Ascomycota</taxon>
        <taxon>Pezizomycotina</taxon>
        <taxon>Dothideomycetes</taxon>
        <taxon>Dothideomycetidae</taxon>
        <taxon>Mycosphaerellales</taxon>
        <taxon>Mycosphaerellaceae</taxon>
        <taxon>Zasmidium</taxon>
    </lineage>
</organism>
<gene>
    <name evidence="1" type="ORF">M409DRAFT_22967</name>
</gene>
<reference evidence="1" key="1">
    <citation type="journal article" date="2020" name="Stud. Mycol.">
        <title>101 Dothideomycetes genomes: a test case for predicting lifestyles and emergence of pathogens.</title>
        <authorList>
            <person name="Haridas S."/>
            <person name="Albert R."/>
            <person name="Binder M."/>
            <person name="Bloem J."/>
            <person name="Labutti K."/>
            <person name="Salamov A."/>
            <person name="Andreopoulos B."/>
            <person name="Baker S."/>
            <person name="Barry K."/>
            <person name="Bills G."/>
            <person name="Bluhm B."/>
            <person name="Cannon C."/>
            <person name="Castanera R."/>
            <person name="Culley D."/>
            <person name="Daum C."/>
            <person name="Ezra D."/>
            <person name="Gonzalez J."/>
            <person name="Henrissat B."/>
            <person name="Kuo A."/>
            <person name="Liang C."/>
            <person name="Lipzen A."/>
            <person name="Lutzoni F."/>
            <person name="Magnuson J."/>
            <person name="Mondo S."/>
            <person name="Nolan M."/>
            <person name="Ohm R."/>
            <person name="Pangilinan J."/>
            <person name="Park H.-J."/>
            <person name="Ramirez L."/>
            <person name="Alfaro M."/>
            <person name="Sun H."/>
            <person name="Tritt A."/>
            <person name="Yoshinaga Y."/>
            <person name="Zwiers L.-H."/>
            <person name="Turgeon B."/>
            <person name="Goodwin S."/>
            <person name="Spatafora J."/>
            <person name="Crous P."/>
            <person name="Grigoriev I."/>
        </authorList>
    </citation>
    <scope>NUCLEOTIDE SEQUENCE</scope>
    <source>
        <strain evidence="1">ATCC 36951</strain>
    </source>
</reference>
<dbReference type="EMBL" id="ML993595">
    <property type="protein sequence ID" value="KAF2166915.1"/>
    <property type="molecule type" value="Genomic_DNA"/>
</dbReference>
<dbReference type="OrthoDB" id="1058301at2759"/>
<dbReference type="GeneID" id="54559844"/>
<keyword evidence="2" id="KW-1185">Reference proteome</keyword>
<evidence type="ECO:0000313" key="1">
    <source>
        <dbReference type="EMBL" id="KAF2166915.1"/>
    </source>
</evidence>
<name>A0A6A6CIE0_ZASCE</name>
<dbReference type="AlphaFoldDB" id="A0A6A6CIE0"/>
<accession>A0A6A6CIE0</accession>